<dbReference type="InterPro" id="IPR036873">
    <property type="entry name" value="Rhodanese-like_dom_sf"/>
</dbReference>
<dbReference type="GO" id="GO:0005739">
    <property type="term" value="C:mitochondrion"/>
    <property type="evidence" value="ECO:0007669"/>
    <property type="project" value="TreeGrafter"/>
</dbReference>
<keyword evidence="1" id="KW-0808">Transferase</keyword>
<dbReference type="PANTHER" id="PTHR11364">
    <property type="entry name" value="THIOSULFATE SULFERTANSFERASE"/>
    <property type="match status" value="1"/>
</dbReference>
<organism evidence="6 7">
    <name type="scientific">Bursaphelenchus xylophilus</name>
    <name type="common">Pinewood nematode worm</name>
    <name type="synonym">Aphelenchoides xylophilus</name>
    <dbReference type="NCBI Taxonomy" id="6326"/>
    <lineage>
        <taxon>Eukaryota</taxon>
        <taxon>Metazoa</taxon>
        <taxon>Ecdysozoa</taxon>
        <taxon>Nematoda</taxon>
        <taxon>Chromadorea</taxon>
        <taxon>Rhabditida</taxon>
        <taxon>Tylenchina</taxon>
        <taxon>Tylenchomorpha</taxon>
        <taxon>Aphelenchoidea</taxon>
        <taxon>Aphelenchoididae</taxon>
        <taxon>Bursaphelenchus</taxon>
    </lineage>
</organism>
<dbReference type="CDD" id="cd01448">
    <property type="entry name" value="TST_Repeat_1"/>
    <property type="match status" value="1"/>
</dbReference>
<dbReference type="WBParaSite" id="BXY_0376900.1">
    <property type="protein sequence ID" value="BXY_0376900.1"/>
    <property type="gene ID" value="BXY_0376900"/>
</dbReference>
<dbReference type="SUPFAM" id="SSF52821">
    <property type="entry name" value="Rhodanese/Cell cycle control phosphatase"/>
    <property type="match status" value="2"/>
</dbReference>
<evidence type="ECO:0000313" key="7">
    <source>
        <dbReference type="WBParaSite" id="BXY_0376900.1"/>
    </source>
</evidence>
<protein>
    <submittedName>
        <fullName evidence="7">Rhodanese domain-containing protein</fullName>
    </submittedName>
</protein>
<dbReference type="Proteomes" id="UP000095284">
    <property type="component" value="Unplaced"/>
</dbReference>
<dbReference type="SMART" id="SM00450">
    <property type="entry name" value="RHOD"/>
    <property type="match status" value="2"/>
</dbReference>
<dbReference type="GO" id="GO:0004792">
    <property type="term" value="F:thiosulfate-cyanide sulfurtransferase activity"/>
    <property type="evidence" value="ECO:0007669"/>
    <property type="project" value="TreeGrafter"/>
</dbReference>
<keyword evidence="4" id="KW-0732">Signal</keyword>
<dbReference type="Pfam" id="PF00581">
    <property type="entry name" value="Rhodanese"/>
    <property type="match status" value="1"/>
</dbReference>
<dbReference type="eggNOG" id="KOG1529">
    <property type="taxonomic scope" value="Eukaryota"/>
</dbReference>
<feature type="chain" id="PRO_5009304757" evidence="4">
    <location>
        <begin position="18"/>
        <end position="472"/>
    </location>
</feature>
<evidence type="ECO:0000256" key="1">
    <source>
        <dbReference type="ARBA" id="ARBA00022679"/>
    </source>
</evidence>
<dbReference type="PROSITE" id="PS50206">
    <property type="entry name" value="RHODANESE_3"/>
    <property type="match status" value="2"/>
</dbReference>
<dbReference type="InterPro" id="IPR001763">
    <property type="entry name" value="Rhodanese-like_dom"/>
</dbReference>
<accession>A0A1I7RSR5</accession>
<feature type="signal peptide" evidence="4">
    <location>
        <begin position="1"/>
        <end position="17"/>
    </location>
</feature>
<reference evidence="7" key="1">
    <citation type="submission" date="2016-11" db="UniProtKB">
        <authorList>
            <consortium name="WormBaseParasite"/>
        </authorList>
    </citation>
    <scope>IDENTIFICATION</scope>
</reference>
<dbReference type="PANTHER" id="PTHR11364:SF27">
    <property type="entry name" value="SULFURTRANSFERASE"/>
    <property type="match status" value="1"/>
</dbReference>
<evidence type="ECO:0000256" key="3">
    <source>
        <dbReference type="SAM" id="MobiDB-lite"/>
    </source>
</evidence>
<feature type="domain" description="Rhodanese" evidence="5">
    <location>
        <begin position="388"/>
        <end position="472"/>
    </location>
</feature>
<dbReference type="Gene3D" id="3.40.250.10">
    <property type="entry name" value="Rhodanese-like domain"/>
    <property type="match status" value="2"/>
</dbReference>
<name>A0A1I7RSR5_BURXY</name>
<evidence type="ECO:0000313" key="6">
    <source>
        <dbReference type="Proteomes" id="UP000095284"/>
    </source>
</evidence>
<feature type="region of interest" description="Disordered" evidence="3">
    <location>
        <begin position="45"/>
        <end position="78"/>
    </location>
</feature>
<evidence type="ECO:0000259" key="5">
    <source>
        <dbReference type="PROSITE" id="PS50206"/>
    </source>
</evidence>
<feature type="domain" description="Rhodanese" evidence="5">
    <location>
        <begin position="210"/>
        <end position="306"/>
    </location>
</feature>
<dbReference type="AlphaFoldDB" id="A0A1I7RSR5"/>
<evidence type="ECO:0000256" key="4">
    <source>
        <dbReference type="SAM" id="SignalP"/>
    </source>
</evidence>
<sequence>MWLSSVVLWVAMTSIQCQVSSTLRYQEGLLDPSNPADPSLTNYYMNGQTYRPKSGSPNLPFDSNVTRDSPTLITPTVGTPTLTVISPTPMISPISSIPPSPQMAAQDTTTSVVRQEQKPRNASIASGYQQNPANPGFIGPIVPQPIYAPPEPIPLIVDADWVNDALLTRKPIKLIDATMSSRHPPMDYKVFRDQYYGKWDRLFAENANTEFQRVHIPSAVHFNMDIATYPAWNDPSALYPPELFQEYVQRLGINQGDHLVIYSRGTLGGALETRVWNLFRIYGHSRSSILDGGLARWMAGNYSLSDLDGHIESGNWTAAFDPGLVIGFDELSSVEGNGYCLLNKLYWYNFLDARPKPEFIGLDQPRPTPDTIAQNPPPVGLARVVGPHLPGAKSLPAEDLVRPDGKIYSPPELALRLGQAGYMAGRESIAAGNNPEEASMVVLALAMTYDPRVRLYNAGIPELKLRSPHLIN</sequence>
<dbReference type="InterPro" id="IPR045078">
    <property type="entry name" value="TST/MPST-like"/>
</dbReference>
<keyword evidence="2" id="KW-0677">Repeat</keyword>
<proteinExistence type="predicted"/>
<evidence type="ECO:0000256" key="2">
    <source>
        <dbReference type="ARBA" id="ARBA00022737"/>
    </source>
</evidence>